<gene>
    <name evidence="2" type="primary">tnsB</name>
    <name evidence="2" type="ORF">PMO31116_03888</name>
</gene>
<sequence>MLIGAQVTTPDGFGPLARGVTYHFVVNAGPTILLAQFDSYGKNTRQPTASLLRLPRDIFEDGLDRNAISVSRSDAADLPPWLEELKGKNIMAIDARRPSGRRSYLEYVQSRLMHLARALDNLDAIFAAPDIDYAINQFANDASPPQNRGRFRFWLLVYLCFGRNMWALLPPFHRLGREEGTYSDVKLGAPSKANGKFHGYAMTPHMVELCVKGYLKYGAAGVTMKVIYTQTMKFIFGCKTRRDEDGCFQYYQPNGEPFPSSRQFRYWVTKEFSLETVQRTRFGSARHRRSLRASNGRYSEEVSNVLEITEFDGYFTSELPKGYIEGRPLPPLCVVVARDNLCGVMAGIGFSFAERASAYRMALFSMAVPKSYFCELFGIELKDDYWICEGLPPHLKLDRGPGSTPTLVRDDNVKPVIRDMVPSWSGQSKATVESSHPRDVKFEGRPSYVLSGLTPVELAKREILRLMGYNHQTDMSARMEIDPDLAYTLPTPHELYKHYSARLRNSGLPVSIAEAVRSFLTPIPVFAKKDGVYLDDRRFDCAELRDTGLLDKIARNSLGSVELQGYMLDLCVRHIWVEVDSTIIRLDAKLKIRDDESLLFVSIEELKQWREARARVNAKFEEHRSAAAAEMMESFEASTGEKWTVGRRKSGPAKKDRQETKEANRHVSGRKSA</sequence>
<name>A0A5E4XJH5_9BURK</name>
<dbReference type="Proteomes" id="UP000368474">
    <property type="component" value="Unassembled WGS sequence"/>
</dbReference>
<proteinExistence type="predicted"/>
<protein>
    <submittedName>
        <fullName evidence="2">Transposon Tn7 transposition protein TnsB</fullName>
    </submittedName>
</protein>
<evidence type="ECO:0000313" key="3">
    <source>
        <dbReference type="Proteomes" id="UP000368474"/>
    </source>
</evidence>
<accession>A0A5E4XJH5</accession>
<feature type="compositionally biased region" description="Basic and acidic residues" evidence="1">
    <location>
        <begin position="653"/>
        <end position="665"/>
    </location>
</feature>
<feature type="region of interest" description="Disordered" evidence="1">
    <location>
        <begin position="636"/>
        <end position="673"/>
    </location>
</feature>
<evidence type="ECO:0000313" key="2">
    <source>
        <dbReference type="EMBL" id="VVE36330.1"/>
    </source>
</evidence>
<reference evidence="2 3" key="1">
    <citation type="submission" date="2019-08" db="EMBL/GenBank/DDBJ databases">
        <authorList>
            <person name="Peeters C."/>
        </authorList>
    </citation>
    <scope>NUCLEOTIDE SEQUENCE [LARGE SCALE GENOMIC DNA]</scope>
    <source>
        <strain evidence="2 3">LMG 31116</strain>
    </source>
</reference>
<evidence type="ECO:0000256" key="1">
    <source>
        <dbReference type="SAM" id="MobiDB-lite"/>
    </source>
</evidence>
<dbReference type="EMBL" id="CABPSD010000013">
    <property type="protein sequence ID" value="VVE36330.1"/>
    <property type="molecule type" value="Genomic_DNA"/>
</dbReference>
<dbReference type="AlphaFoldDB" id="A0A5E4XJH5"/>
<dbReference type="RefSeq" id="WP_150568089.1">
    <property type="nucleotide sequence ID" value="NZ_CABPSD010000013.1"/>
</dbReference>
<organism evidence="2 3">
    <name type="scientific">Pandoraea morbifera</name>
    <dbReference type="NCBI Taxonomy" id="2508300"/>
    <lineage>
        <taxon>Bacteria</taxon>
        <taxon>Pseudomonadati</taxon>
        <taxon>Pseudomonadota</taxon>
        <taxon>Betaproteobacteria</taxon>
        <taxon>Burkholderiales</taxon>
        <taxon>Burkholderiaceae</taxon>
        <taxon>Pandoraea</taxon>
    </lineage>
</organism>
<keyword evidence="3" id="KW-1185">Reference proteome</keyword>